<evidence type="ECO:0000256" key="4">
    <source>
        <dbReference type="ARBA" id="ARBA00022448"/>
    </source>
</evidence>
<name>A0A8J3AQT4_9BURK</name>
<evidence type="ECO:0000313" key="11">
    <source>
        <dbReference type="EMBL" id="GGI17130.1"/>
    </source>
</evidence>
<dbReference type="GO" id="GO:0042597">
    <property type="term" value="C:periplasmic space"/>
    <property type="evidence" value="ECO:0007669"/>
    <property type="project" value="UniProtKB-SubCell"/>
</dbReference>
<evidence type="ECO:0000256" key="5">
    <source>
        <dbReference type="ARBA" id="ARBA00022475"/>
    </source>
</evidence>
<dbReference type="GO" id="GO:0012505">
    <property type="term" value="C:endomembrane system"/>
    <property type="evidence" value="ECO:0007669"/>
    <property type="project" value="UniProtKB-SubCell"/>
</dbReference>
<evidence type="ECO:0000256" key="6">
    <source>
        <dbReference type="ARBA" id="ARBA00022519"/>
    </source>
</evidence>
<dbReference type="InterPro" id="IPR044527">
    <property type="entry name" value="NrtA/CpmA_ABC-bd_dom"/>
</dbReference>
<keyword evidence="12" id="KW-1185">Reference proteome</keyword>
<evidence type="ECO:0000313" key="12">
    <source>
        <dbReference type="Proteomes" id="UP000642180"/>
    </source>
</evidence>
<protein>
    <submittedName>
        <fullName evidence="11">Aliphatic sulfonate ABC transporter substrate-binding protein</fullName>
    </submittedName>
</protein>
<evidence type="ECO:0000256" key="1">
    <source>
        <dbReference type="ARBA" id="ARBA00004308"/>
    </source>
</evidence>
<evidence type="ECO:0000256" key="7">
    <source>
        <dbReference type="ARBA" id="ARBA00022729"/>
    </source>
</evidence>
<evidence type="ECO:0000256" key="3">
    <source>
        <dbReference type="ARBA" id="ARBA00010742"/>
    </source>
</evidence>
<comment type="similarity">
    <text evidence="3">Belongs to the bacterial solute-binding protein SsuA/TauA family.</text>
</comment>
<feature type="signal peptide" evidence="9">
    <location>
        <begin position="1"/>
        <end position="25"/>
    </location>
</feature>
<comment type="subcellular location">
    <subcellularLocation>
        <location evidence="1">Endomembrane system</location>
    </subcellularLocation>
    <subcellularLocation>
        <location evidence="2">Periplasm</location>
    </subcellularLocation>
</comment>
<gene>
    <name evidence="11" type="ORF">GCM10008066_07440</name>
</gene>
<keyword evidence="4" id="KW-0813">Transport</keyword>
<dbReference type="SUPFAM" id="SSF53850">
    <property type="entry name" value="Periplasmic binding protein-like II"/>
    <property type="match status" value="1"/>
</dbReference>
<dbReference type="PANTHER" id="PTHR30024:SF47">
    <property type="entry name" value="TAURINE-BINDING PERIPLASMIC PROTEIN"/>
    <property type="match status" value="1"/>
</dbReference>
<feature type="chain" id="PRO_5035179733" evidence="9">
    <location>
        <begin position="26"/>
        <end position="344"/>
    </location>
</feature>
<accession>A0A8J3AQT4</accession>
<reference evidence="12" key="1">
    <citation type="journal article" date="2019" name="Int. J. Syst. Evol. Microbiol.">
        <title>The Global Catalogue of Microorganisms (GCM) 10K type strain sequencing project: providing services to taxonomists for standard genome sequencing and annotation.</title>
        <authorList>
            <consortium name="The Broad Institute Genomics Platform"/>
            <consortium name="The Broad Institute Genome Sequencing Center for Infectious Disease"/>
            <person name="Wu L."/>
            <person name="Ma J."/>
        </authorList>
    </citation>
    <scope>NUCLEOTIDE SEQUENCE [LARGE SCALE GENOMIC DNA]</scope>
    <source>
        <strain evidence="12">CCM 2767</strain>
    </source>
</reference>
<keyword evidence="6" id="KW-0997">Cell inner membrane</keyword>
<dbReference type="Gene3D" id="3.40.190.10">
    <property type="entry name" value="Periplasmic binding protein-like II"/>
    <property type="match status" value="2"/>
</dbReference>
<dbReference type="EMBL" id="BMDI01000001">
    <property type="protein sequence ID" value="GGI17130.1"/>
    <property type="molecule type" value="Genomic_DNA"/>
</dbReference>
<dbReference type="AlphaFoldDB" id="A0A8J3AQT4"/>
<feature type="domain" description="Solute-binding protein family 3/N-terminal" evidence="10">
    <location>
        <begin position="29"/>
        <end position="252"/>
    </location>
</feature>
<evidence type="ECO:0000256" key="9">
    <source>
        <dbReference type="SAM" id="SignalP"/>
    </source>
</evidence>
<keyword evidence="5" id="KW-1003">Cell membrane</keyword>
<dbReference type="Proteomes" id="UP000642180">
    <property type="component" value="Unassembled WGS sequence"/>
</dbReference>
<dbReference type="InterPro" id="IPR001638">
    <property type="entry name" value="Solute-binding_3/MltF_N"/>
</dbReference>
<organism evidence="11 12">
    <name type="scientific">Oxalicibacterium faecigallinarum</name>
    <dbReference type="NCBI Taxonomy" id="573741"/>
    <lineage>
        <taxon>Bacteria</taxon>
        <taxon>Pseudomonadati</taxon>
        <taxon>Pseudomonadota</taxon>
        <taxon>Betaproteobacteria</taxon>
        <taxon>Burkholderiales</taxon>
        <taxon>Oxalobacteraceae</taxon>
        <taxon>Oxalicibacterium</taxon>
    </lineage>
</organism>
<dbReference type="CDD" id="cd13553">
    <property type="entry name" value="PBP2_NrtA_CpmA_like"/>
    <property type="match status" value="1"/>
</dbReference>
<keyword evidence="8" id="KW-0472">Membrane</keyword>
<evidence type="ECO:0000256" key="8">
    <source>
        <dbReference type="ARBA" id="ARBA00023136"/>
    </source>
</evidence>
<evidence type="ECO:0000259" key="10">
    <source>
        <dbReference type="SMART" id="SM00062"/>
    </source>
</evidence>
<dbReference type="PANTHER" id="PTHR30024">
    <property type="entry name" value="ALIPHATIC SULFONATES-BINDING PROTEIN-RELATED"/>
    <property type="match status" value="1"/>
</dbReference>
<comment type="caution">
    <text evidence="11">The sequence shown here is derived from an EMBL/GenBank/DDBJ whole genome shotgun (WGS) entry which is preliminary data.</text>
</comment>
<sequence length="344" mass="37894">MRTTKLLLSATLGLSFLGASLSTHAQDKPLRIGWVYALGNAPAVIADRKGFFREEGVNVEIKSFGDGPVVQQALSSGELDMAYIGVPPVYQWYARGLNSRILAKVNYGQAAVITQADSKIKEVKDLKGGKIAGIAKGSGMDVLLRGYVLKEASGLEPDRDINVVSMPAGNMTAALDRNLVDAAFTWEPFISTALLRGTSRVVLDVNKAIPEYPWYIVMGMPRTLAQRPDDVLKVLRAHHRAIDFLNKHPDEANRILAEAFEIAPVKTADGREIAPVKVIEEARKRIGWSDRIENTDLQFIQRLINYSRSLGFLNKDLKATEFIDTSWQQRAVQAPAKPAAARQN</sequence>
<evidence type="ECO:0000256" key="2">
    <source>
        <dbReference type="ARBA" id="ARBA00004418"/>
    </source>
</evidence>
<proteinExistence type="inferred from homology"/>
<dbReference type="Pfam" id="PF13379">
    <property type="entry name" value="NMT1_2"/>
    <property type="match status" value="1"/>
</dbReference>
<dbReference type="RefSeq" id="WP_188379926.1">
    <property type="nucleotide sequence ID" value="NZ_BMDI01000001.1"/>
</dbReference>
<keyword evidence="7 9" id="KW-0732">Signal</keyword>
<dbReference type="SMART" id="SM00062">
    <property type="entry name" value="PBPb"/>
    <property type="match status" value="1"/>
</dbReference>